<protein>
    <submittedName>
        <fullName evidence="3">Bacteriocin leader domain-containing protein</fullName>
    </submittedName>
</protein>
<dbReference type="EMBL" id="JPRM01000036">
    <property type="protein sequence ID" value="KFF11174.1"/>
    <property type="molecule type" value="Genomic_DNA"/>
</dbReference>
<feature type="region of interest" description="Disordered" evidence="1">
    <location>
        <begin position="1"/>
        <end position="39"/>
    </location>
</feature>
<gene>
    <name evidence="3" type="ORF">B0A62_02970</name>
    <name evidence="2" type="ORF">IW20_19730</name>
</gene>
<evidence type="ECO:0000313" key="4">
    <source>
        <dbReference type="Proteomes" id="UP000028712"/>
    </source>
</evidence>
<dbReference type="InterPro" id="IPR010133">
    <property type="entry name" value="Bacteriocin_signal_seq"/>
</dbReference>
<evidence type="ECO:0000256" key="1">
    <source>
        <dbReference type="SAM" id="MobiDB-lite"/>
    </source>
</evidence>
<evidence type="ECO:0000313" key="5">
    <source>
        <dbReference type="Proteomes" id="UP000198424"/>
    </source>
</evidence>
<evidence type="ECO:0000313" key="3">
    <source>
        <dbReference type="EMBL" id="OXA97833.1"/>
    </source>
</evidence>
<comment type="caution">
    <text evidence="2">The sequence shown here is derived from an EMBL/GenBank/DDBJ whole genome shotgun (WGS) entry which is preliminary data.</text>
</comment>
<sequence>MQLETLKSTRFEPLTKEQLKNVTGGAEREGSSQSPREGQPMLFVHKGVKYYVKADKFTQDLDTGEYTCLELQDMKGNWVTIV</sequence>
<name>A0A086A3B0_FLAHY</name>
<dbReference type="EMBL" id="MUGY01000002">
    <property type="protein sequence ID" value="OXA97833.1"/>
    <property type="molecule type" value="Genomic_DNA"/>
</dbReference>
<dbReference type="NCBIfam" id="TIGR01847">
    <property type="entry name" value="bacteriocin_sig"/>
    <property type="match status" value="1"/>
</dbReference>
<dbReference type="AlphaFoldDB" id="A0A086A3B0"/>
<dbReference type="RefSeq" id="WP_035626183.1">
    <property type="nucleotide sequence ID" value="NZ_JBEWQG010000007.1"/>
</dbReference>
<feature type="compositionally biased region" description="Basic and acidic residues" evidence="1">
    <location>
        <begin position="7"/>
        <end position="19"/>
    </location>
</feature>
<dbReference type="Proteomes" id="UP000028712">
    <property type="component" value="Unassembled WGS sequence"/>
</dbReference>
<organism evidence="2 4">
    <name type="scientific">Flavobacterium hydatis</name>
    <name type="common">Cytophaga aquatilis</name>
    <dbReference type="NCBI Taxonomy" id="991"/>
    <lineage>
        <taxon>Bacteria</taxon>
        <taxon>Pseudomonadati</taxon>
        <taxon>Bacteroidota</taxon>
        <taxon>Flavobacteriia</taxon>
        <taxon>Flavobacteriales</taxon>
        <taxon>Flavobacteriaceae</taxon>
        <taxon>Flavobacterium</taxon>
    </lineage>
</organism>
<accession>A0A086A3B0</accession>
<dbReference type="Proteomes" id="UP000198424">
    <property type="component" value="Unassembled WGS sequence"/>
</dbReference>
<reference evidence="2 4" key="1">
    <citation type="submission" date="2014-07" db="EMBL/GenBank/DDBJ databases">
        <title>Genome of Flavobacterium hydatis DSM 2063.</title>
        <authorList>
            <person name="Pipes S.E."/>
            <person name="Stropko S.J."/>
            <person name="Newman J.D."/>
        </authorList>
    </citation>
    <scope>NUCLEOTIDE SEQUENCE [LARGE SCALE GENOMIC DNA]</scope>
    <source>
        <strain evidence="2 4">DSM 2063</strain>
    </source>
</reference>
<proteinExistence type="predicted"/>
<evidence type="ECO:0000313" key="2">
    <source>
        <dbReference type="EMBL" id="KFF11174.1"/>
    </source>
</evidence>
<keyword evidence="5" id="KW-1185">Reference proteome</keyword>
<reference evidence="3 5" key="2">
    <citation type="submission" date="2016-11" db="EMBL/GenBank/DDBJ databases">
        <title>Whole genomes of Flavobacteriaceae.</title>
        <authorList>
            <person name="Stine C."/>
            <person name="Li C."/>
            <person name="Tadesse D."/>
        </authorList>
    </citation>
    <scope>NUCLEOTIDE SEQUENCE [LARGE SCALE GENOMIC DNA]</scope>
    <source>
        <strain evidence="3 5">ATCC 29551</strain>
    </source>
</reference>